<accession>A0A1H7DQ16</accession>
<dbReference type="EMBL" id="FNYV01000016">
    <property type="protein sequence ID" value="SEK03853.1"/>
    <property type="molecule type" value="Genomic_DNA"/>
</dbReference>
<evidence type="ECO:0000313" key="2">
    <source>
        <dbReference type="Proteomes" id="UP000198707"/>
    </source>
</evidence>
<organism evidence="1 2">
    <name type="scientific">Micromonospora phaseoli</name>
    <dbReference type="NCBI Taxonomy" id="1144548"/>
    <lineage>
        <taxon>Bacteria</taxon>
        <taxon>Bacillati</taxon>
        <taxon>Actinomycetota</taxon>
        <taxon>Actinomycetes</taxon>
        <taxon>Micromonosporales</taxon>
        <taxon>Micromonosporaceae</taxon>
        <taxon>Micromonospora</taxon>
    </lineage>
</organism>
<evidence type="ECO:0000313" key="1">
    <source>
        <dbReference type="EMBL" id="SEK03853.1"/>
    </source>
</evidence>
<keyword evidence="2" id="KW-1185">Reference proteome</keyword>
<dbReference type="STRING" id="1144548.SAMN05443287_11627"/>
<dbReference type="Proteomes" id="UP000198707">
    <property type="component" value="Unassembled WGS sequence"/>
</dbReference>
<protein>
    <submittedName>
        <fullName evidence="1">Uncharacterized protein</fullName>
    </submittedName>
</protein>
<dbReference type="OrthoDB" id="9838376at2"/>
<dbReference type="RefSeq" id="WP_139218023.1">
    <property type="nucleotide sequence ID" value="NZ_BOPI01000018.1"/>
</dbReference>
<sequence>MRSPMRGVKVTVAPGERRPMSPATRWLIIGLAWVLASAAVLVGSRYAVDAWVGDSGTVPATALDARSFGAASAAPTDRAVAGSTRLIPVKPQVLLDSRKVGALPAGVDVTVPVPETPAGTSAVLVEVSILAAKGPGEVTVGQGTDRTTVLRVPKAGAQTSATVVAHLGPDGDLRASTTGGGDLLIRLVGVFEPAERSDAGRIVAVPPARVVTLVPRTDGKKASVALADVRQLADAGPISAVILQVSADVGSNGGLVSAGTRAGDLDQTVYWSATSGSDRTRSGLMVIAVSEGSVHLRYEAGTEMRANLVGYVTGAGAPESTEGLVVPVPPHTPEPVRATEQSDVEVALGTTETLADVPVDRIAAALVTVTATGDAEGGVRVGGKPTLTAAKGVARSVATLIETPQATVRVQSAVAATVTVTPHALVLTG</sequence>
<name>A0A1H7DQ16_9ACTN</name>
<reference evidence="2" key="1">
    <citation type="submission" date="2016-10" db="EMBL/GenBank/DDBJ databases">
        <authorList>
            <person name="Varghese N."/>
            <person name="Submissions S."/>
        </authorList>
    </citation>
    <scope>NUCLEOTIDE SEQUENCE [LARGE SCALE GENOMIC DNA]</scope>
    <source>
        <strain evidence="2">CGMCC 4.7038</strain>
    </source>
</reference>
<dbReference type="AlphaFoldDB" id="A0A1H7DQ16"/>
<proteinExistence type="predicted"/>
<gene>
    <name evidence="1" type="ORF">SAMN05443287_11627</name>
</gene>